<sequence length="274" mass="30302">MIVDEGYDFPETIKQKLISYGERMWMFRKQPHLGTTRAINSYKGELRGFEYKTPRLRLTPKDLLATELEKPKILHFICSPSRASEIMSEAKLQSGWDPITVYEPIPDRCIPEELPALKKVLPSISILSPNADEALSLLSSPLPASKDIIEKAADDFLDIGIGKDGSGWIVIRSGAMGAYVKCKKNKGVWVDAFWEATDVEKVIDVTGAGNSFLGGFAAGLVLSEDVYQATLYGTVSASFTIEQEGLPSISYLPSGIAIWNGDDPMRRLEVLKQR</sequence>
<proteinExistence type="predicted"/>
<dbReference type="InterPro" id="IPR029056">
    <property type="entry name" value="Ribokinase-like"/>
</dbReference>
<dbReference type="SUPFAM" id="SSF53613">
    <property type="entry name" value="Ribokinase-like"/>
    <property type="match status" value="1"/>
</dbReference>
<dbReference type="EMBL" id="JAFIQS010000005">
    <property type="protein sequence ID" value="KAG5169210.1"/>
    <property type="molecule type" value="Genomic_DNA"/>
</dbReference>
<gene>
    <name evidence="2" type="ORF">JR316_005766</name>
</gene>
<evidence type="ECO:0000313" key="2">
    <source>
        <dbReference type="EMBL" id="KAG5169210.1"/>
    </source>
</evidence>
<reference evidence="2" key="1">
    <citation type="submission" date="2021-02" db="EMBL/GenBank/DDBJ databases">
        <title>Psilocybe cubensis genome.</title>
        <authorList>
            <person name="Mckernan K.J."/>
            <person name="Crawford S."/>
            <person name="Trippe A."/>
            <person name="Kane L.T."/>
            <person name="Mclaughlin S."/>
        </authorList>
    </citation>
    <scope>NUCLEOTIDE SEQUENCE [LARGE SCALE GENOMIC DNA]</scope>
    <source>
        <strain evidence="2">MGC-MH-2018</strain>
    </source>
</reference>
<dbReference type="Gene3D" id="3.40.1190.20">
    <property type="match status" value="1"/>
</dbReference>
<comment type="caution">
    <text evidence="2">The sequence shown here is derived from an EMBL/GenBank/DDBJ whole genome shotgun (WGS) entry which is preliminary data.</text>
</comment>
<dbReference type="AlphaFoldDB" id="A0A8H7XWH8"/>
<protein>
    <recommendedName>
        <fullName evidence="1">Carbohydrate kinase PfkB domain-containing protein</fullName>
    </recommendedName>
</protein>
<dbReference type="PANTHER" id="PTHR47098:SF2">
    <property type="entry name" value="PROTEIN MAK32"/>
    <property type="match status" value="1"/>
</dbReference>
<accession>A0A8H7XWH8</accession>
<dbReference type="PANTHER" id="PTHR47098">
    <property type="entry name" value="PROTEIN MAK32"/>
    <property type="match status" value="1"/>
</dbReference>
<organism evidence="2">
    <name type="scientific">Psilocybe cubensis</name>
    <name type="common">Psychedelic mushroom</name>
    <name type="synonym">Stropharia cubensis</name>
    <dbReference type="NCBI Taxonomy" id="181762"/>
    <lineage>
        <taxon>Eukaryota</taxon>
        <taxon>Fungi</taxon>
        <taxon>Dikarya</taxon>
        <taxon>Basidiomycota</taxon>
        <taxon>Agaricomycotina</taxon>
        <taxon>Agaricomycetes</taxon>
        <taxon>Agaricomycetidae</taxon>
        <taxon>Agaricales</taxon>
        <taxon>Agaricineae</taxon>
        <taxon>Strophariaceae</taxon>
        <taxon>Psilocybe</taxon>
    </lineage>
</organism>
<feature type="domain" description="Carbohydrate kinase PfkB" evidence="1">
    <location>
        <begin position="112"/>
        <end position="246"/>
    </location>
</feature>
<dbReference type="InterPro" id="IPR011611">
    <property type="entry name" value="PfkB_dom"/>
</dbReference>
<evidence type="ECO:0000259" key="1">
    <source>
        <dbReference type="Pfam" id="PF00294"/>
    </source>
</evidence>
<name>A0A8H7XWH8_PSICU</name>
<dbReference type="Pfam" id="PF00294">
    <property type="entry name" value="PfkB"/>
    <property type="match status" value="1"/>
</dbReference>